<dbReference type="Proteomes" id="UP000281549">
    <property type="component" value="Unassembled WGS sequence"/>
</dbReference>
<evidence type="ECO:0000313" key="2">
    <source>
        <dbReference type="Proteomes" id="UP000281549"/>
    </source>
</evidence>
<protein>
    <submittedName>
        <fullName evidence="1">Uncharacterized protein</fullName>
    </submittedName>
</protein>
<feature type="non-terminal residue" evidence="1">
    <location>
        <position position="1"/>
    </location>
</feature>
<reference evidence="2" key="1">
    <citation type="journal article" date="2018" name="Nat. Microbiol.">
        <title>Leveraging single-cell genomics to expand the fungal tree of life.</title>
        <authorList>
            <person name="Ahrendt S.R."/>
            <person name="Quandt C.A."/>
            <person name="Ciobanu D."/>
            <person name="Clum A."/>
            <person name="Salamov A."/>
            <person name="Andreopoulos B."/>
            <person name="Cheng J.F."/>
            <person name="Woyke T."/>
            <person name="Pelin A."/>
            <person name="Henrissat B."/>
            <person name="Reynolds N.K."/>
            <person name="Benny G.L."/>
            <person name="Smith M.E."/>
            <person name="James T.Y."/>
            <person name="Grigoriev I.V."/>
        </authorList>
    </citation>
    <scope>NUCLEOTIDE SEQUENCE [LARGE SCALE GENOMIC DNA]</scope>
    <source>
        <strain evidence="2">CSF55</strain>
    </source>
</reference>
<proteinExistence type="predicted"/>
<name>A0A4P9Y9Q8_ROZAC</name>
<sequence>NYCRNPKYIKFKKTFSNPHKEFSRFDYKEINFKELEDSKDYKEIDVDELDEEPHLTNMKIPLHHSKSKRDQNWIRIKSINVWNLLANAKLRMGSFSADIDLGVTLLGGALGDGRLSLDIIHKRIDQVEEILKKPASTQFLLT</sequence>
<organism evidence="1 2">
    <name type="scientific">Rozella allomycis (strain CSF55)</name>
    <dbReference type="NCBI Taxonomy" id="988480"/>
    <lineage>
        <taxon>Eukaryota</taxon>
        <taxon>Fungi</taxon>
        <taxon>Fungi incertae sedis</taxon>
        <taxon>Cryptomycota</taxon>
        <taxon>Cryptomycota incertae sedis</taxon>
        <taxon>Rozella</taxon>
    </lineage>
</organism>
<evidence type="ECO:0000313" key="1">
    <source>
        <dbReference type="EMBL" id="RKP15923.1"/>
    </source>
</evidence>
<accession>A0A4P9Y9Q8</accession>
<dbReference type="EMBL" id="ML007337">
    <property type="protein sequence ID" value="RKP15923.1"/>
    <property type="molecule type" value="Genomic_DNA"/>
</dbReference>
<dbReference type="AlphaFoldDB" id="A0A4P9Y9Q8"/>
<gene>
    <name evidence="1" type="ORF">ROZALSC1DRAFT_25878</name>
</gene>